<keyword evidence="9" id="KW-0830">Ubiquinone</keyword>
<feature type="transmembrane region" description="Helical" evidence="9">
    <location>
        <begin position="6"/>
        <end position="25"/>
    </location>
</feature>
<evidence type="ECO:0000256" key="9">
    <source>
        <dbReference type="RuleBase" id="RU003640"/>
    </source>
</evidence>
<reference evidence="10" key="1">
    <citation type="journal article" date="2014" name="Nucleic Acids Res.">
        <title>Multiplex sequencing of pooled mitochondrial genomes-a crucial step toward biodiversity analysis using mito-metagenomics.</title>
        <authorList>
            <person name="Tang M."/>
            <person name="Tan M."/>
            <person name="Meng G."/>
            <person name="Yang S."/>
            <person name="Su X."/>
            <person name="Liu S."/>
            <person name="Song W."/>
            <person name="Li Y."/>
            <person name="Wu Q."/>
            <person name="Zhang A."/>
            <person name="Zhou X."/>
        </authorList>
    </citation>
    <scope>NUCLEOTIDE SEQUENCE</scope>
    <source>
        <strain evidence="10">CL9</strain>
    </source>
</reference>
<comment type="function">
    <text evidence="9">Core subunit of the mitochondrial membrane respiratory chain NADH dehydrogenase (Complex I) which catalyzes electron transfer from NADH through the respiratory chain, using ubiquinone as an electron acceptor. Essential for the catalytic activity of complex I.</text>
</comment>
<evidence type="ECO:0000256" key="2">
    <source>
        <dbReference type="ARBA" id="ARBA00008472"/>
    </source>
</evidence>
<accession>A0A0A0RYX1</accession>
<evidence type="ECO:0000256" key="7">
    <source>
        <dbReference type="ARBA" id="ARBA00023136"/>
    </source>
</evidence>
<dbReference type="InterPro" id="IPR000440">
    <property type="entry name" value="NADH_UbQ/plastoQ_OxRdtase_su3"/>
</dbReference>
<comment type="catalytic activity">
    <reaction evidence="8 9">
        <text>a ubiquinone + NADH + 5 H(+)(in) = a ubiquinol + NAD(+) + 4 H(+)(out)</text>
        <dbReference type="Rhea" id="RHEA:29091"/>
        <dbReference type="Rhea" id="RHEA-COMP:9565"/>
        <dbReference type="Rhea" id="RHEA-COMP:9566"/>
        <dbReference type="ChEBI" id="CHEBI:15378"/>
        <dbReference type="ChEBI" id="CHEBI:16389"/>
        <dbReference type="ChEBI" id="CHEBI:17976"/>
        <dbReference type="ChEBI" id="CHEBI:57540"/>
        <dbReference type="ChEBI" id="CHEBI:57945"/>
        <dbReference type="EC" id="7.1.1.2"/>
    </reaction>
</comment>
<geneLocation type="mitochondrion" evidence="10"/>
<dbReference type="Pfam" id="PF00507">
    <property type="entry name" value="Oxidored_q4"/>
    <property type="match status" value="1"/>
</dbReference>
<feature type="transmembrane region" description="Helical" evidence="9">
    <location>
        <begin position="84"/>
        <end position="105"/>
    </location>
</feature>
<dbReference type="GO" id="GO:0031966">
    <property type="term" value="C:mitochondrial membrane"/>
    <property type="evidence" value="ECO:0007669"/>
    <property type="project" value="UniProtKB-SubCell"/>
</dbReference>
<keyword evidence="5 9" id="KW-0812">Transmembrane</keyword>
<evidence type="ECO:0000256" key="5">
    <source>
        <dbReference type="ARBA" id="ARBA00022692"/>
    </source>
</evidence>
<evidence type="ECO:0000256" key="3">
    <source>
        <dbReference type="ARBA" id="ARBA00021007"/>
    </source>
</evidence>
<dbReference type="Gene3D" id="1.20.58.1610">
    <property type="entry name" value="NADH:ubiquinone/plastoquinone oxidoreductase, chain 3"/>
    <property type="match status" value="1"/>
</dbReference>
<comment type="subcellular location">
    <subcellularLocation>
        <location evidence="1">Membrane</location>
    </subcellularLocation>
    <subcellularLocation>
        <location evidence="9">Mitochondrion membrane</location>
        <topology evidence="9">Multi-pass membrane protein</topology>
    </subcellularLocation>
</comment>
<dbReference type="EC" id="7.1.1.2" evidence="9"/>
<proteinExistence type="inferred from homology"/>
<dbReference type="PANTHER" id="PTHR11058">
    <property type="entry name" value="NADH-UBIQUINONE OXIDOREDUCTASE CHAIN 3"/>
    <property type="match status" value="1"/>
</dbReference>
<evidence type="ECO:0000256" key="8">
    <source>
        <dbReference type="ARBA" id="ARBA00049551"/>
    </source>
</evidence>
<gene>
    <name evidence="10" type="primary">ND3</name>
</gene>
<evidence type="ECO:0000256" key="4">
    <source>
        <dbReference type="ARBA" id="ARBA00022448"/>
    </source>
</evidence>
<dbReference type="GO" id="GO:0008137">
    <property type="term" value="F:NADH dehydrogenase (ubiquinone) activity"/>
    <property type="evidence" value="ECO:0007669"/>
    <property type="project" value="UniProtKB-UniRule"/>
</dbReference>
<dbReference type="InterPro" id="IPR038430">
    <property type="entry name" value="NDAH_ubi_oxred_su3_sf"/>
</dbReference>
<keyword evidence="9" id="KW-0520">NAD</keyword>
<evidence type="ECO:0000313" key="10">
    <source>
        <dbReference type="EMBL" id="AIW06209.1"/>
    </source>
</evidence>
<comment type="similarity">
    <text evidence="2 9">Belongs to the complex I subunit 3 family.</text>
</comment>
<keyword evidence="9" id="KW-1278">Translocase</keyword>
<feature type="transmembrane region" description="Helical" evidence="9">
    <location>
        <begin position="57"/>
        <end position="78"/>
    </location>
</feature>
<keyword evidence="9" id="KW-0249">Electron transport</keyword>
<sequence>MLSLKLTIMMSILLTSMIMYLALMMSKKKNNYQEKSSTFECGFDPFKKARQPFSLHFFLITLIFLIFDAEIALILPFIPSFNILMNNWTLIFTMFFLILLMGTYYEWMQGMLNWK</sequence>
<keyword evidence="4 9" id="KW-0813">Transport</keyword>
<evidence type="ECO:0000256" key="1">
    <source>
        <dbReference type="ARBA" id="ARBA00004370"/>
    </source>
</evidence>
<dbReference type="AlphaFoldDB" id="A0A0A0RYX1"/>
<evidence type="ECO:0000256" key="6">
    <source>
        <dbReference type="ARBA" id="ARBA00022989"/>
    </source>
</evidence>
<dbReference type="PANTHER" id="PTHR11058:SF9">
    <property type="entry name" value="NADH-UBIQUINONE OXIDOREDUCTASE CHAIN 3"/>
    <property type="match status" value="1"/>
</dbReference>
<dbReference type="EMBL" id="KM244683">
    <property type="protein sequence ID" value="AIW06209.1"/>
    <property type="molecule type" value="Genomic_DNA"/>
</dbReference>
<protein>
    <recommendedName>
        <fullName evidence="3 9">NADH-ubiquinone oxidoreductase chain 3</fullName>
        <ecNumber evidence="9">7.1.1.2</ecNumber>
    </recommendedName>
</protein>
<keyword evidence="9 10" id="KW-0496">Mitochondrion</keyword>
<name>A0A0A0RYX1_9NEOP</name>
<dbReference type="GO" id="GO:0030964">
    <property type="term" value="C:NADH dehydrogenase complex"/>
    <property type="evidence" value="ECO:0007669"/>
    <property type="project" value="TreeGrafter"/>
</dbReference>
<keyword evidence="6 9" id="KW-1133">Transmembrane helix</keyword>
<organism evidence="10">
    <name type="scientific">Aposthonia borneensis</name>
    <dbReference type="NCBI Taxonomy" id="1208762"/>
    <lineage>
        <taxon>Eukaryota</taxon>
        <taxon>Metazoa</taxon>
        <taxon>Ecdysozoa</taxon>
        <taxon>Arthropoda</taxon>
        <taxon>Hexapoda</taxon>
        <taxon>Insecta</taxon>
        <taxon>Pterygota</taxon>
        <taxon>Neoptera</taxon>
        <taxon>Polyneoptera</taxon>
        <taxon>Embioptera</taxon>
        <taxon>Oligotomidae</taxon>
        <taxon>Aposthonia</taxon>
    </lineage>
</organism>
<keyword evidence="9" id="KW-0679">Respiratory chain</keyword>
<keyword evidence="7 9" id="KW-0472">Membrane</keyword>